<reference evidence="2 3" key="1">
    <citation type="submission" date="2016-10" db="EMBL/GenBank/DDBJ databases">
        <authorList>
            <person name="de Groot N.N."/>
        </authorList>
    </citation>
    <scope>NUCLEOTIDE SEQUENCE [LARGE SCALE GENOMIC DNA]</scope>
    <source>
        <strain evidence="2 3">DSM 44993</strain>
    </source>
</reference>
<dbReference type="InterPro" id="IPR021213">
    <property type="entry name" value="DUF2567"/>
</dbReference>
<evidence type="ECO:0000256" key="1">
    <source>
        <dbReference type="SAM" id="Phobius"/>
    </source>
</evidence>
<dbReference type="EMBL" id="FOEF01000006">
    <property type="protein sequence ID" value="SEP32175.1"/>
    <property type="molecule type" value="Genomic_DNA"/>
</dbReference>
<sequence>MVDSAGKAAHRSSAVAEAWSVPMLFPPHRQRPKVVVKADLLPAVSVLSTAGLLGIPLGWLWSLLAPAQRVRVVTADGQLAPLELESWHRFDDLAIYGFLALATGLLIGIVAWLMRERRGPVVFLAAAGGATLAAWLGTQLGSAFVNSKYAVDAAPALGAVVAQAPRLESGWVLVIAPLMTSLVYALLTAWNGREDLGRRLG</sequence>
<protein>
    <recommendedName>
        <fullName evidence="4">DUF2567 domain-containing protein</fullName>
    </recommendedName>
</protein>
<dbReference type="OrthoDB" id="4557003at2"/>
<evidence type="ECO:0000313" key="3">
    <source>
        <dbReference type="Proteomes" id="UP000198582"/>
    </source>
</evidence>
<organism evidence="2 3">
    <name type="scientific">Amycolatopsis saalfeldensis</name>
    <dbReference type="NCBI Taxonomy" id="394193"/>
    <lineage>
        <taxon>Bacteria</taxon>
        <taxon>Bacillati</taxon>
        <taxon>Actinomycetota</taxon>
        <taxon>Actinomycetes</taxon>
        <taxon>Pseudonocardiales</taxon>
        <taxon>Pseudonocardiaceae</taxon>
        <taxon>Amycolatopsis</taxon>
    </lineage>
</organism>
<keyword evidence="1" id="KW-1133">Transmembrane helix</keyword>
<evidence type="ECO:0008006" key="4">
    <source>
        <dbReference type="Google" id="ProtNLM"/>
    </source>
</evidence>
<feature type="transmembrane region" description="Helical" evidence="1">
    <location>
        <begin position="121"/>
        <end position="138"/>
    </location>
</feature>
<dbReference type="AlphaFoldDB" id="A0A1H8WWV1"/>
<gene>
    <name evidence="2" type="ORF">SAMN04489732_10616</name>
</gene>
<accession>A0A1H8WWV1</accession>
<dbReference type="Pfam" id="PF10821">
    <property type="entry name" value="DUF2567"/>
    <property type="match status" value="1"/>
</dbReference>
<feature type="transmembrane region" description="Helical" evidence="1">
    <location>
        <begin position="170"/>
        <end position="190"/>
    </location>
</feature>
<keyword evidence="3" id="KW-1185">Reference proteome</keyword>
<dbReference type="STRING" id="394193.SAMN04489732_10616"/>
<keyword evidence="1" id="KW-0812">Transmembrane</keyword>
<dbReference type="Proteomes" id="UP000198582">
    <property type="component" value="Unassembled WGS sequence"/>
</dbReference>
<dbReference type="RefSeq" id="WP_091617557.1">
    <property type="nucleotide sequence ID" value="NZ_FOEF01000006.1"/>
</dbReference>
<name>A0A1H8WWV1_9PSEU</name>
<feature type="transmembrane region" description="Helical" evidence="1">
    <location>
        <begin position="93"/>
        <end position="114"/>
    </location>
</feature>
<evidence type="ECO:0000313" key="2">
    <source>
        <dbReference type="EMBL" id="SEP32175.1"/>
    </source>
</evidence>
<proteinExistence type="predicted"/>
<feature type="transmembrane region" description="Helical" evidence="1">
    <location>
        <begin position="40"/>
        <end position="61"/>
    </location>
</feature>
<keyword evidence="1" id="KW-0472">Membrane</keyword>